<dbReference type="Proteomes" id="UP000680045">
    <property type="component" value="Unassembled WGS sequence"/>
</dbReference>
<evidence type="ECO:0000313" key="2">
    <source>
        <dbReference type="Proteomes" id="UP000680045"/>
    </source>
</evidence>
<organism evidence="1 2">
    <name type="scientific">Peribacillus frigoritolerans</name>
    <dbReference type="NCBI Taxonomy" id="450367"/>
    <lineage>
        <taxon>Bacteria</taxon>
        <taxon>Bacillati</taxon>
        <taxon>Bacillota</taxon>
        <taxon>Bacilli</taxon>
        <taxon>Bacillales</taxon>
        <taxon>Bacillaceae</taxon>
        <taxon>Peribacillus</taxon>
    </lineage>
</organism>
<dbReference type="InterPro" id="IPR029151">
    <property type="entry name" value="Sensor-like_sf"/>
</dbReference>
<proteinExistence type="predicted"/>
<protein>
    <submittedName>
        <fullName evidence="1">Uncharacterized protein</fullName>
    </submittedName>
</protein>
<gene>
    <name evidence="1" type="ORF">KEH51_23655</name>
</gene>
<dbReference type="EMBL" id="JAGTPW010000055">
    <property type="protein sequence ID" value="MBR8645893.1"/>
    <property type="molecule type" value="Genomic_DNA"/>
</dbReference>
<dbReference type="SUPFAM" id="SSF103190">
    <property type="entry name" value="Sensory domain-like"/>
    <property type="match status" value="1"/>
</dbReference>
<accession>A0A941FJJ3</accession>
<name>A0A941FJJ3_9BACI</name>
<dbReference type="AlphaFoldDB" id="A0A941FJJ3"/>
<reference evidence="1" key="1">
    <citation type="submission" date="2021-04" db="EMBL/GenBank/DDBJ databases">
        <title>Whole genome sequencing of Enterococci isolates from hospitalized patients.</title>
        <authorList>
            <person name="Ogoti B.M."/>
            <person name="Onyambu F.G."/>
        </authorList>
    </citation>
    <scope>NUCLEOTIDE SEQUENCE</scope>
    <source>
        <strain evidence="1">242</strain>
    </source>
</reference>
<evidence type="ECO:0000313" key="1">
    <source>
        <dbReference type="EMBL" id="MBR8645893.1"/>
    </source>
</evidence>
<comment type="caution">
    <text evidence="1">The sequence shown here is derived from an EMBL/GenBank/DDBJ whole genome shotgun (WGS) entry which is preliminary data.</text>
</comment>
<sequence>MILNYGDYLSVFVPIKNGNEVIGILGVDIDASKVDATASKVLGGILP</sequence>